<gene>
    <name evidence="1" type="ORF">MSAN_00593200</name>
</gene>
<dbReference type="AlphaFoldDB" id="A0A8H6Z771"/>
<reference evidence="1" key="1">
    <citation type="submission" date="2020-05" db="EMBL/GenBank/DDBJ databases">
        <title>Mycena genomes resolve the evolution of fungal bioluminescence.</title>
        <authorList>
            <person name="Tsai I.J."/>
        </authorList>
    </citation>
    <scope>NUCLEOTIDE SEQUENCE</scope>
    <source>
        <strain evidence="1">160909Yilan</strain>
    </source>
</reference>
<evidence type="ECO:0000313" key="2">
    <source>
        <dbReference type="Proteomes" id="UP000623467"/>
    </source>
</evidence>
<dbReference type="OrthoDB" id="4743193at2759"/>
<dbReference type="Proteomes" id="UP000623467">
    <property type="component" value="Unassembled WGS sequence"/>
</dbReference>
<keyword evidence="2" id="KW-1185">Reference proteome</keyword>
<comment type="caution">
    <text evidence="1">The sequence shown here is derived from an EMBL/GenBank/DDBJ whole genome shotgun (WGS) entry which is preliminary data.</text>
</comment>
<organism evidence="1 2">
    <name type="scientific">Mycena sanguinolenta</name>
    <dbReference type="NCBI Taxonomy" id="230812"/>
    <lineage>
        <taxon>Eukaryota</taxon>
        <taxon>Fungi</taxon>
        <taxon>Dikarya</taxon>
        <taxon>Basidiomycota</taxon>
        <taxon>Agaricomycotina</taxon>
        <taxon>Agaricomycetes</taxon>
        <taxon>Agaricomycetidae</taxon>
        <taxon>Agaricales</taxon>
        <taxon>Marasmiineae</taxon>
        <taxon>Mycenaceae</taxon>
        <taxon>Mycena</taxon>
    </lineage>
</organism>
<dbReference type="EMBL" id="JACAZH010000003">
    <property type="protein sequence ID" value="KAF7373815.1"/>
    <property type="molecule type" value="Genomic_DNA"/>
</dbReference>
<protein>
    <submittedName>
        <fullName evidence="1">Uncharacterized protein</fullName>
    </submittedName>
</protein>
<name>A0A8H6Z771_9AGAR</name>
<evidence type="ECO:0000313" key="1">
    <source>
        <dbReference type="EMBL" id="KAF7373815.1"/>
    </source>
</evidence>
<proteinExistence type="predicted"/>
<accession>A0A8H6Z771</accession>
<sequence>MRGLGLKLQELAPTLWGVLAAASTTQSLTFEVPEMRRDRSLVFTTVCAMMSILRSQKANNFQAIIALFLLGSGASKREIEVFAHAGISLSYKLGMNYLDTLSHKGALQFRAVWRVFMC</sequence>